<keyword evidence="8" id="KW-1003">Cell membrane</keyword>
<evidence type="ECO:0000256" key="15">
    <source>
        <dbReference type="ARBA" id="ARBA00023136"/>
    </source>
</evidence>
<feature type="transmembrane region" description="Helical" evidence="19">
    <location>
        <begin position="210"/>
        <end position="231"/>
    </location>
</feature>
<keyword evidence="16" id="KW-0594">Phospholipid biosynthesis</keyword>
<proteinExistence type="inferred from homology"/>
<evidence type="ECO:0000256" key="5">
    <source>
        <dbReference type="ARBA" id="ARBA00010185"/>
    </source>
</evidence>
<feature type="transmembrane region" description="Helical" evidence="19">
    <location>
        <begin position="116"/>
        <end position="134"/>
    </location>
</feature>
<keyword evidence="21" id="KW-1185">Reference proteome</keyword>
<dbReference type="UniPathway" id="UPA00557">
    <property type="reaction ID" value="UER00614"/>
</dbReference>
<comment type="pathway">
    <text evidence="3 18">Phospholipid metabolism; CDP-diacylglycerol biosynthesis; CDP-diacylglycerol from sn-glycerol 3-phosphate: step 3/3.</text>
</comment>
<comment type="similarity">
    <text evidence="5 18">Belongs to the CDS family.</text>
</comment>
<evidence type="ECO:0000256" key="2">
    <source>
        <dbReference type="ARBA" id="ARBA00004651"/>
    </source>
</evidence>
<reference evidence="20 21" key="1">
    <citation type="submission" date="2016-10" db="EMBL/GenBank/DDBJ databases">
        <authorList>
            <person name="Cai Z."/>
        </authorList>
    </citation>
    <scope>NUCLEOTIDE SEQUENCE [LARGE SCALE GENOMIC DNA]</scope>
    <source>
        <strain evidence="20 21">CGMCC 1.10826</strain>
    </source>
</reference>
<comment type="pathway">
    <text evidence="4">Lipid metabolism.</text>
</comment>
<keyword evidence="11 18" id="KW-0812">Transmembrane</keyword>
<feature type="transmembrane region" description="Helical" evidence="19">
    <location>
        <begin position="42"/>
        <end position="60"/>
    </location>
</feature>
<evidence type="ECO:0000256" key="6">
    <source>
        <dbReference type="ARBA" id="ARBA00012487"/>
    </source>
</evidence>
<protein>
    <recommendedName>
        <fullName evidence="7 18">Phosphatidate cytidylyltransferase</fullName>
        <ecNumber evidence="6 18">2.7.7.41</ecNumber>
    </recommendedName>
</protein>
<dbReference type="Pfam" id="PF01148">
    <property type="entry name" value="CTP_transf_1"/>
    <property type="match status" value="1"/>
</dbReference>
<keyword evidence="17" id="KW-1208">Phospholipid metabolism</keyword>
<dbReference type="PANTHER" id="PTHR46382:SF1">
    <property type="entry name" value="PHOSPHATIDATE CYTIDYLYLTRANSFERASE"/>
    <property type="match status" value="1"/>
</dbReference>
<evidence type="ECO:0000256" key="7">
    <source>
        <dbReference type="ARBA" id="ARBA00019373"/>
    </source>
</evidence>
<sequence length="303" mass="30959">MSTTGGDPPLTRRQIREIQEGARRAIVTQAPPKPASRAGRNLPAAIAVGLGLLGLLLLCLFVREEAFVVLALLATSGALWEFARAVGTRGVAVPLLPLWVGNAGILVSAYTAGPGAMLVAFFLTAGGVLVWRVLDGGGPDAVRDACAGILASAYVSFLAGFAVLLLTEDRGPWLVLTLVLCAVANDTGGYVAGVLVGRHPMAPSISPKKSWEGAGGSLVLATAVGVALALLALDAPWWVGLVLGAGAVVTATVGDLSESLLKRDLGLKDMGTLLPGHGGILDRLDSLLMTAPASYLLLTTFVG</sequence>
<feature type="transmembrane region" description="Helical" evidence="19">
    <location>
        <begin position="146"/>
        <end position="167"/>
    </location>
</feature>
<dbReference type="PANTHER" id="PTHR46382">
    <property type="entry name" value="PHOSPHATIDATE CYTIDYLYLTRANSFERASE"/>
    <property type="match status" value="1"/>
</dbReference>
<evidence type="ECO:0000256" key="11">
    <source>
        <dbReference type="ARBA" id="ARBA00022692"/>
    </source>
</evidence>
<evidence type="ECO:0000256" key="16">
    <source>
        <dbReference type="ARBA" id="ARBA00023209"/>
    </source>
</evidence>
<feature type="transmembrane region" description="Helical" evidence="19">
    <location>
        <begin position="237"/>
        <end position="256"/>
    </location>
</feature>
<keyword evidence="15 19" id="KW-0472">Membrane</keyword>
<gene>
    <name evidence="20" type="ORF">SAMN05216184_105146</name>
</gene>
<dbReference type="EC" id="2.7.7.41" evidence="6 18"/>
<keyword evidence="12 18" id="KW-0548">Nucleotidyltransferase</keyword>
<dbReference type="AlphaFoldDB" id="A0A2Y9C5U3"/>
<evidence type="ECO:0000256" key="17">
    <source>
        <dbReference type="ARBA" id="ARBA00023264"/>
    </source>
</evidence>
<feature type="transmembrane region" description="Helical" evidence="19">
    <location>
        <begin position="173"/>
        <end position="198"/>
    </location>
</feature>
<evidence type="ECO:0000256" key="13">
    <source>
        <dbReference type="ARBA" id="ARBA00022989"/>
    </source>
</evidence>
<evidence type="ECO:0000256" key="1">
    <source>
        <dbReference type="ARBA" id="ARBA00001698"/>
    </source>
</evidence>
<evidence type="ECO:0000313" key="20">
    <source>
        <dbReference type="EMBL" id="SSA41903.1"/>
    </source>
</evidence>
<evidence type="ECO:0000313" key="21">
    <source>
        <dbReference type="Proteomes" id="UP000250222"/>
    </source>
</evidence>
<evidence type="ECO:0000256" key="19">
    <source>
        <dbReference type="SAM" id="Phobius"/>
    </source>
</evidence>
<dbReference type="GO" id="GO:0004605">
    <property type="term" value="F:phosphatidate cytidylyltransferase activity"/>
    <property type="evidence" value="ECO:0007669"/>
    <property type="project" value="UniProtKB-EC"/>
</dbReference>
<dbReference type="GO" id="GO:0016024">
    <property type="term" value="P:CDP-diacylglycerol biosynthetic process"/>
    <property type="evidence" value="ECO:0007669"/>
    <property type="project" value="UniProtKB-UniPathway"/>
</dbReference>
<evidence type="ECO:0000256" key="18">
    <source>
        <dbReference type="RuleBase" id="RU003938"/>
    </source>
</evidence>
<evidence type="ECO:0000256" key="12">
    <source>
        <dbReference type="ARBA" id="ARBA00022695"/>
    </source>
</evidence>
<dbReference type="EMBL" id="UETB01000005">
    <property type="protein sequence ID" value="SSA41903.1"/>
    <property type="molecule type" value="Genomic_DNA"/>
</dbReference>
<evidence type="ECO:0000256" key="14">
    <source>
        <dbReference type="ARBA" id="ARBA00023098"/>
    </source>
</evidence>
<dbReference type="GO" id="GO:0005886">
    <property type="term" value="C:plasma membrane"/>
    <property type="evidence" value="ECO:0007669"/>
    <property type="project" value="UniProtKB-SubCell"/>
</dbReference>
<name>A0A2Y9C5U3_9MICO</name>
<keyword evidence="13 19" id="KW-1133">Transmembrane helix</keyword>
<comment type="subcellular location">
    <subcellularLocation>
        <location evidence="2">Cell membrane</location>
        <topology evidence="2">Multi-pass membrane protein</topology>
    </subcellularLocation>
</comment>
<accession>A0A2Y9C5U3</accession>
<feature type="transmembrane region" description="Helical" evidence="19">
    <location>
        <begin position="66"/>
        <end position="83"/>
    </location>
</feature>
<dbReference type="PROSITE" id="PS01315">
    <property type="entry name" value="CDS"/>
    <property type="match status" value="1"/>
</dbReference>
<keyword evidence="9" id="KW-0444">Lipid biosynthesis</keyword>
<evidence type="ECO:0000256" key="9">
    <source>
        <dbReference type="ARBA" id="ARBA00022516"/>
    </source>
</evidence>
<keyword evidence="10 18" id="KW-0808">Transferase</keyword>
<keyword evidence="14" id="KW-0443">Lipid metabolism</keyword>
<evidence type="ECO:0000256" key="10">
    <source>
        <dbReference type="ARBA" id="ARBA00022679"/>
    </source>
</evidence>
<comment type="catalytic activity">
    <reaction evidence="1 18">
        <text>a 1,2-diacyl-sn-glycero-3-phosphate + CTP + H(+) = a CDP-1,2-diacyl-sn-glycerol + diphosphate</text>
        <dbReference type="Rhea" id="RHEA:16229"/>
        <dbReference type="ChEBI" id="CHEBI:15378"/>
        <dbReference type="ChEBI" id="CHEBI:33019"/>
        <dbReference type="ChEBI" id="CHEBI:37563"/>
        <dbReference type="ChEBI" id="CHEBI:58332"/>
        <dbReference type="ChEBI" id="CHEBI:58608"/>
        <dbReference type="EC" id="2.7.7.41"/>
    </reaction>
</comment>
<dbReference type="RefSeq" id="WP_309146708.1">
    <property type="nucleotide sequence ID" value="NZ_QKLZ01000005.1"/>
</dbReference>
<evidence type="ECO:0000256" key="8">
    <source>
        <dbReference type="ARBA" id="ARBA00022475"/>
    </source>
</evidence>
<evidence type="ECO:0000256" key="3">
    <source>
        <dbReference type="ARBA" id="ARBA00005119"/>
    </source>
</evidence>
<organism evidence="20 21">
    <name type="scientific">Georgenia satyanarayanai</name>
    <dbReference type="NCBI Taxonomy" id="860221"/>
    <lineage>
        <taxon>Bacteria</taxon>
        <taxon>Bacillati</taxon>
        <taxon>Actinomycetota</taxon>
        <taxon>Actinomycetes</taxon>
        <taxon>Micrococcales</taxon>
        <taxon>Bogoriellaceae</taxon>
        <taxon>Georgenia</taxon>
    </lineage>
</organism>
<evidence type="ECO:0000256" key="4">
    <source>
        <dbReference type="ARBA" id="ARBA00005189"/>
    </source>
</evidence>
<dbReference type="Proteomes" id="UP000250222">
    <property type="component" value="Unassembled WGS sequence"/>
</dbReference>
<dbReference type="InterPro" id="IPR000374">
    <property type="entry name" value="PC_trans"/>
</dbReference>